<evidence type="ECO:0000313" key="1">
    <source>
        <dbReference type="EMBL" id="JAT53122.1"/>
    </source>
</evidence>
<gene>
    <name evidence="1" type="primary">At2g21870_0</name>
    <name evidence="1" type="ORF">g.114299</name>
</gene>
<dbReference type="AlphaFoldDB" id="A0A1D1YEQ4"/>
<protein>
    <submittedName>
        <fullName evidence="1">Putative ATP synthase subunit, mitochondrial</fullName>
    </submittedName>
</protein>
<accession>A0A1D1YEQ4</accession>
<dbReference type="EMBL" id="GDJX01014814">
    <property type="protein sequence ID" value="JAT53122.1"/>
    <property type="molecule type" value="Transcribed_RNA"/>
</dbReference>
<reference evidence="1" key="1">
    <citation type="submission" date="2015-07" db="EMBL/GenBank/DDBJ databases">
        <title>Transcriptome Assembly of Anthurium amnicola.</title>
        <authorList>
            <person name="Suzuki J."/>
        </authorList>
    </citation>
    <scope>NUCLEOTIDE SEQUENCE</scope>
</reference>
<organism evidence="1">
    <name type="scientific">Anthurium amnicola</name>
    <dbReference type="NCBI Taxonomy" id="1678845"/>
    <lineage>
        <taxon>Eukaryota</taxon>
        <taxon>Viridiplantae</taxon>
        <taxon>Streptophyta</taxon>
        <taxon>Embryophyta</taxon>
        <taxon>Tracheophyta</taxon>
        <taxon>Spermatophyta</taxon>
        <taxon>Magnoliopsida</taxon>
        <taxon>Liliopsida</taxon>
        <taxon>Araceae</taxon>
        <taxon>Pothoideae</taxon>
        <taxon>Potheae</taxon>
        <taxon>Anthurium</taxon>
    </lineage>
</organism>
<sequence>MAFTTRLLSRSRKFSGAQVILQHEQSIRHFFTKEAATIALPTVIGDEISDLALRRAISSSFPIPSTLVWKTKNDGLCLKHHIHRFSMMSDASDDLIIEDDFFHFIKSAFDKHKGPNYCWLNKEDKNMAQLNKGGSYLVLVGVFFEDAVLNCRRERIVMFERVKLLQQRYPSLQVFGFQSSSPAFSLTTRSRIVKTIMEEYISFPVLLSEKEFLEMSNVPCYLLFEDFKAPLICHGWDIELEVIFKDLEEFNLSRRGSAISVEDSIGVKANQVINEPWDCSPFKNLLLYYPSCISADDQGNRLFLSDTNHHRIIITDGDGKIVDCNKLIKLGVGSESNLTQSNLLALLSSITICSTRQLPSLSIACSGGTRNCLQLVRIRIIILPYTIGS</sequence>
<name>A0A1D1YEQ4_9ARAE</name>
<proteinExistence type="predicted"/>